<dbReference type="EMBL" id="JAQMWT010000435">
    <property type="protein sequence ID" value="KAJ8601360.1"/>
    <property type="molecule type" value="Genomic_DNA"/>
</dbReference>
<dbReference type="PANTHER" id="PTHR22118">
    <property type="entry name" value="DYNEIN ASSEMBLY FACTOR 3, AXONEMAL"/>
    <property type="match status" value="1"/>
</dbReference>
<reference evidence="8" key="1">
    <citation type="submission" date="2023-01" db="EMBL/GenBank/DDBJ databases">
        <title>Metagenome sequencing of chrysophaentin producing Chrysophaeum taylorii.</title>
        <authorList>
            <person name="Davison J."/>
            <person name="Bewley C."/>
        </authorList>
    </citation>
    <scope>NUCLEOTIDE SEQUENCE</scope>
    <source>
        <strain evidence="8">NIES-1699</strain>
    </source>
</reference>
<comment type="subcellular location">
    <subcellularLocation>
        <location evidence="1">Cytoplasm</location>
    </subcellularLocation>
</comment>
<evidence type="ECO:0000256" key="5">
    <source>
        <dbReference type="SAM" id="MobiDB-lite"/>
    </source>
</evidence>
<feature type="domain" description="Dynein assembly factor 3 C-terminal" evidence="7">
    <location>
        <begin position="153"/>
        <end position="468"/>
    </location>
</feature>
<evidence type="ECO:0000313" key="9">
    <source>
        <dbReference type="Proteomes" id="UP001230188"/>
    </source>
</evidence>
<accession>A0AAD7UBT0</accession>
<dbReference type="InterPro" id="IPR027974">
    <property type="entry name" value="DUF4470"/>
</dbReference>
<dbReference type="GO" id="GO:0005737">
    <property type="term" value="C:cytoplasm"/>
    <property type="evidence" value="ECO:0007669"/>
    <property type="project" value="UniProtKB-SubCell"/>
</dbReference>
<feature type="region of interest" description="Disordered" evidence="5">
    <location>
        <begin position="508"/>
        <end position="533"/>
    </location>
</feature>
<comment type="similarity">
    <text evidence="2">Belongs to the DNAAF3 family.</text>
</comment>
<dbReference type="Pfam" id="PF14740">
    <property type="entry name" value="DUF4471"/>
    <property type="match status" value="1"/>
</dbReference>
<evidence type="ECO:0000256" key="3">
    <source>
        <dbReference type="ARBA" id="ARBA00022490"/>
    </source>
</evidence>
<dbReference type="AlphaFoldDB" id="A0AAD7UBT0"/>
<gene>
    <name evidence="8" type="ORF">CTAYLR_005006</name>
</gene>
<dbReference type="GO" id="GO:0070286">
    <property type="term" value="P:axonemal dynein complex assembly"/>
    <property type="evidence" value="ECO:0007669"/>
    <property type="project" value="InterPro"/>
</dbReference>
<organism evidence="8 9">
    <name type="scientific">Chrysophaeum taylorii</name>
    <dbReference type="NCBI Taxonomy" id="2483200"/>
    <lineage>
        <taxon>Eukaryota</taxon>
        <taxon>Sar</taxon>
        <taxon>Stramenopiles</taxon>
        <taxon>Ochrophyta</taxon>
        <taxon>Pelagophyceae</taxon>
        <taxon>Pelagomonadales</taxon>
        <taxon>Pelagomonadaceae</taxon>
        <taxon>Chrysophaeum</taxon>
    </lineage>
</organism>
<feature type="domain" description="DUF4470" evidence="6">
    <location>
        <begin position="26"/>
        <end position="121"/>
    </location>
</feature>
<dbReference type="InterPro" id="IPR028235">
    <property type="entry name" value="DNAAF3_C"/>
</dbReference>
<dbReference type="PANTHER" id="PTHR22118:SF14">
    <property type="entry name" value="DYNEIN AXONEMAL ASSEMBLY FACTOR 3"/>
    <property type="match status" value="1"/>
</dbReference>
<comment type="caution">
    <text evidence="8">The sequence shown here is derived from an EMBL/GenBank/DDBJ whole genome shotgun (WGS) entry which is preliminary data.</text>
</comment>
<dbReference type="Pfam" id="PF14737">
    <property type="entry name" value="DUF4470"/>
    <property type="match status" value="1"/>
</dbReference>
<keyword evidence="4" id="KW-0970">Cilium biogenesis/degradation</keyword>
<evidence type="ECO:0000256" key="4">
    <source>
        <dbReference type="ARBA" id="ARBA00022794"/>
    </source>
</evidence>
<name>A0AAD7UBT0_9STRA</name>
<evidence type="ECO:0000259" key="6">
    <source>
        <dbReference type="Pfam" id="PF14737"/>
    </source>
</evidence>
<evidence type="ECO:0000256" key="2">
    <source>
        <dbReference type="ARBA" id="ARBA00010449"/>
    </source>
</evidence>
<keyword evidence="3" id="KW-0963">Cytoplasm</keyword>
<evidence type="ECO:0000313" key="8">
    <source>
        <dbReference type="EMBL" id="KAJ8601360.1"/>
    </source>
</evidence>
<dbReference type="GO" id="GO:0044458">
    <property type="term" value="P:motile cilium assembly"/>
    <property type="evidence" value="ECO:0007669"/>
    <property type="project" value="TreeGrafter"/>
</dbReference>
<keyword evidence="9" id="KW-1185">Reference proteome</keyword>
<dbReference type="InterPro" id="IPR039304">
    <property type="entry name" value="DNAAF3"/>
</dbReference>
<dbReference type="Proteomes" id="UP001230188">
    <property type="component" value="Unassembled WGS sequence"/>
</dbReference>
<evidence type="ECO:0000256" key="1">
    <source>
        <dbReference type="ARBA" id="ARBA00004496"/>
    </source>
</evidence>
<proteinExistence type="inferred from homology"/>
<protein>
    <recommendedName>
        <fullName evidence="10">Dynein assembly factor 3, axonemal</fullName>
    </recommendedName>
</protein>
<feature type="compositionally biased region" description="Pro residues" evidence="5">
    <location>
        <begin position="508"/>
        <end position="517"/>
    </location>
</feature>
<evidence type="ECO:0000259" key="7">
    <source>
        <dbReference type="Pfam" id="PF14740"/>
    </source>
</evidence>
<evidence type="ECO:0008006" key="10">
    <source>
        <dbReference type="Google" id="ProtNLM"/>
    </source>
</evidence>
<sequence length="533" mass="59328">MQPAQAMVERAVWGQPTVENIGQHALWGLSPASDVLAPLPTCVEDDPKVPIRVLLASPGDIRHILRTLSERRGRAIRFYIHEPSVEVHARHLVLLRVALDVELPIKQRASAWLEIFGNSMIQERTERYVARLAEELVDLVTGTGDSLTADAVDLSCLKFRERDVLCDAFRAWRTSPFPLKDLWDRRLRETLGLRYDSRDTAFDWDYRLGLEPAGAGIVHVRQYKNWRETGVAFEFGDQEYIKPNRTLATFSVAIMRSGKDRGQKREVRGYWGDVVVGPYVAVGVEADTTHDENAELFFEIVDKGHGTQRYRHNATEIAVYNVLSFLWRIETGRRYQTAAPHKVYSGLGADSVPDDPGARARQARHQALERATSILDAFDGISIVPICGDLDQALRKPYLGGGGGSFDVAFLGINATNAIESSALKALLKPGALIYAETAKYLLPLKKEQRTLFVRKIHAMATEMQYTPRYLTEPAPARDADETIAEYVGDCATTPSDLETAIMSFVVKPPPPPPPPGGGGTERLTTDTQLNNK</sequence>